<reference evidence="6" key="2">
    <citation type="submission" date="2025-08" db="UniProtKB">
        <authorList>
            <consortium name="Ensembl"/>
        </authorList>
    </citation>
    <scope>IDENTIFICATION</scope>
</reference>
<dbReference type="Gene3D" id="2.10.90.10">
    <property type="entry name" value="Cystine-knot cytokines"/>
    <property type="match status" value="1"/>
</dbReference>
<accession>A0AAY4AJE8</accession>
<organism evidence="6 7">
    <name type="scientific">Denticeps clupeoides</name>
    <name type="common">denticle herring</name>
    <dbReference type="NCBI Taxonomy" id="299321"/>
    <lineage>
        <taxon>Eukaryota</taxon>
        <taxon>Metazoa</taxon>
        <taxon>Chordata</taxon>
        <taxon>Craniata</taxon>
        <taxon>Vertebrata</taxon>
        <taxon>Euteleostomi</taxon>
        <taxon>Actinopterygii</taxon>
        <taxon>Neopterygii</taxon>
        <taxon>Teleostei</taxon>
        <taxon>Clupei</taxon>
        <taxon>Clupeiformes</taxon>
        <taxon>Denticipitoidei</taxon>
        <taxon>Denticipitidae</taxon>
        <taxon>Denticeps</taxon>
    </lineage>
</organism>
<dbReference type="Proteomes" id="UP000694580">
    <property type="component" value="Chromosome 5"/>
</dbReference>
<dbReference type="GO" id="GO:0008083">
    <property type="term" value="F:growth factor activity"/>
    <property type="evidence" value="ECO:0007669"/>
    <property type="project" value="UniProtKB-KW"/>
</dbReference>
<dbReference type="AlphaFoldDB" id="A0AAY4AJE8"/>
<reference evidence="6" key="3">
    <citation type="submission" date="2025-09" db="UniProtKB">
        <authorList>
            <consortium name="Ensembl"/>
        </authorList>
    </citation>
    <scope>IDENTIFICATION</scope>
</reference>
<keyword evidence="7" id="KW-1185">Reference proteome</keyword>
<evidence type="ECO:0000256" key="3">
    <source>
        <dbReference type="RuleBase" id="RU003818"/>
    </source>
</evidence>
<gene>
    <name evidence="6" type="primary">vegfaa</name>
</gene>
<comment type="similarity">
    <text evidence="3">Belongs to the PDGF/VEGF growth factor family.</text>
</comment>
<dbReference type="PANTHER" id="PTHR12025:SF5">
    <property type="entry name" value="VASCULAR ENDOTHELIAL GROWTH FACTOR A, LONG FORM"/>
    <property type="match status" value="1"/>
</dbReference>
<dbReference type="GO" id="GO:0016020">
    <property type="term" value="C:membrane"/>
    <property type="evidence" value="ECO:0007669"/>
    <property type="project" value="InterPro"/>
</dbReference>
<dbReference type="PROSITE" id="PS50278">
    <property type="entry name" value="PDGF_2"/>
    <property type="match status" value="1"/>
</dbReference>
<evidence type="ECO:0000256" key="1">
    <source>
        <dbReference type="ARBA" id="ARBA00023030"/>
    </source>
</evidence>
<feature type="chain" id="PRO_5044318331" description="Platelet-derived growth factor (PDGF) family profile domain-containing protein" evidence="4">
    <location>
        <begin position="24"/>
        <end position="252"/>
    </location>
</feature>
<keyword evidence="1 3" id="KW-0339">Growth factor</keyword>
<feature type="signal peptide" evidence="4">
    <location>
        <begin position="1"/>
        <end position="23"/>
    </location>
</feature>
<sequence length="252" mass="28259">MNFAASFLQLMVAALVHLSAVKTAPVSKEGGKSKNEVVPFMEVYNKSMCRTREVLVDIYQEYPDEIEHTYIPSCVVLSRCAGCCTDEALECVPTETRNVTLETKERSQIDKRKVSELFCHYNPLGRGGRVCVFSGGPSCCHFHTTAHFPRPETRSGQLDTRRAANAKASMLLRRSLCAGCYHMSLLAGEVFQQALLDSPVTCFYSSLSFYIYIYIYKKETGRSYWRRMVVCGALGPPIAVYNVITSQLLKTD</sequence>
<keyword evidence="4" id="KW-0732">Signal</keyword>
<dbReference type="GO" id="GO:0002040">
    <property type="term" value="P:sprouting angiogenesis"/>
    <property type="evidence" value="ECO:0007669"/>
    <property type="project" value="TreeGrafter"/>
</dbReference>
<dbReference type="CDD" id="cd00135">
    <property type="entry name" value="PDGF"/>
    <property type="match status" value="1"/>
</dbReference>
<dbReference type="GO" id="GO:0005172">
    <property type="term" value="F:vascular endothelial growth factor receptor binding"/>
    <property type="evidence" value="ECO:0007669"/>
    <property type="project" value="TreeGrafter"/>
</dbReference>
<dbReference type="GO" id="GO:0042056">
    <property type="term" value="F:chemoattractant activity"/>
    <property type="evidence" value="ECO:0007669"/>
    <property type="project" value="TreeGrafter"/>
</dbReference>
<dbReference type="SUPFAM" id="SSF57501">
    <property type="entry name" value="Cystine-knot cytokines"/>
    <property type="match status" value="1"/>
</dbReference>
<keyword evidence="2" id="KW-1015">Disulfide bond</keyword>
<dbReference type="GeneTree" id="ENSGT00940000157284"/>
<dbReference type="GO" id="GO:0050930">
    <property type="term" value="P:induction of positive chemotaxis"/>
    <property type="evidence" value="ECO:0007669"/>
    <property type="project" value="TreeGrafter"/>
</dbReference>
<evidence type="ECO:0000259" key="5">
    <source>
        <dbReference type="PROSITE" id="PS50278"/>
    </source>
</evidence>
<dbReference type="GO" id="GO:0045766">
    <property type="term" value="P:positive regulation of angiogenesis"/>
    <property type="evidence" value="ECO:0007669"/>
    <property type="project" value="TreeGrafter"/>
</dbReference>
<dbReference type="SMART" id="SM00141">
    <property type="entry name" value="PDGF"/>
    <property type="match status" value="1"/>
</dbReference>
<evidence type="ECO:0000256" key="2">
    <source>
        <dbReference type="ARBA" id="ARBA00023157"/>
    </source>
</evidence>
<reference evidence="6 7" key="1">
    <citation type="submission" date="2020-06" db="EMBL/GenBank/DDBJ databases">
        <authorList>
            <consortium name="Wellcome Sanger Institute Data Sharing"/>
        </authorList>
    </citation>
    <scope>NUCLEOTIDE SEQUENCE [LARGE SCALE GENOMIC DNA]</scope>
</reference>
<name>A0AAY4AJE8_9TELE</name>
<dbReference type="GO" id="GO:0060754">
    <property type="term" value="P:positive regulation of mast cell chemotaxis"/>
    <property type="evidence" value="ECO:0007669"/>
    <property type="project" value="TreeGrafter"/>
</dbReference>
<dbReference type="Ensembl" id="ENSDCDT00010009476.1">
    <property type="protein sequence ID" value="ENSDCDP00010009008.1"/>
    <property type="gene ID" value="ENSDCDG00010004059.1"/>
</dbReference>
<evidence type="ECO:0000256" key="4">
    <source>
        <dbReference type="SAM" id="SignalP"/>
    </source>
</evidence>
<dbReference type="GO" id="GO:0048010">
    <property type="term" value="P:vascular endothelial growth factor receptor signaling pathway"/>
    <property type="evidence" value="ECO:0007669"/>
    <property type="project" value="TreeGrafter"/>
</dbReference>
<feature type="domain" description="Platelet-derived growth factor (PDGF) family profile" evidence="5">
    <location>
        <begin position="36"/>
        <end position="102"/>
    </location>
</feature>
<dbReference type="Pfam" id="PF00341">
    <property type="entry name" value="PDGF"/>
    <property type="match status" value="1"/>
</dbReference>
<dbReference type="InterPro" id="IPR050507">
    <property type="entry name" value="PDGF/VEGF_growth_factor"/>
</dbReference>
<proteinExistence type="inferred from homology"/>
<dbReference type="InterPro" id="IPR029034">
    <property type="entry name" value="Cystine-knot_cytokine"/>
</dbReference>
<dbReference type="InterPro" id="IPR000072">
    <property type="entry name" value="PDGF/VEGF_dom"/>
</dbReference>
<evidence type="ECO:0000313" key="6">
    <source>
        <dbReference type="Ensembl" id="ENSDCDP00010009008.1"/>
    </source>
</evidence>
<dbReference type="InterPro" id="IPR023581">
    <property type="entry name" value="PD_growth_factor_CS"/>
</dbReference>
<evidence type="ECO:0000313" key="7">
    <source>
        <dbReference type="Proteomes" id="UP000694580"/>
    </source>
</evidence>
<dbReference type="GO" id="GO:0038084">
    <property type="term" value="P:vascular endothelial growth factor signaling pathway"/>
    <property type="evidence" value="ECO:0007669"/>
    <property type="project" value="TreeGrafter"/>
</dbReference>
<dbReference type="GO" id="GO:0005615">
    <property type="term" value="C:extracellular space"/>
    <property type="evidence" value="ECO:0007669"/>
    <property type="project" value="TreeGrafter"/>
</dbReference>
<dbReference type="GO" id="GO:0001938">
    <property type="term" value="P:positive regulation of endothelial cell proliferation"/>
    <property type="evidence" value="ECO:0007669"/>
    <property type="project" value="TreeGrafter"/>
</dbReference>
<protein>
    <recommendedName>
        <fullName evidence="5">Platelet-derived growth factor (PDGF) family profile domain-containing protein</fullName>
    </recommendedName>
</protein>
<dbReference type="PANTHER" id="PTHR12025">
    <property type="entry name" value="VASCULAR ENDOTHELIAL GROWTH FACTOR"/>
    <property type="match status" value="1"/>
</dbReference>
<dbReference type="GO" id="GO:0001666">
    <property type="term" value="P:response to hypoxia"/>
    <property type="evidence" value="ECO:0007669"/>
    <property type="project" value="TreeGrafter"/>
</dbReference>
<dbReference type="PROSITE" id="PS00249">
    <property type="entry name" value="PDGF_1"/>
    <property type="match status" value="1"/>
</dbReference>